<dbReference type="AlphaFoldDB" id="X0VLP8"/>
<keyword evidence="3 5" id="KW-1133">Transmembrane helix</keyword>
<gene>
    <name evidence="7" type="ORF">S01H1_52837</name>
</gene>
<feature type="transmembrane region" description="Helical" evidence="5">
    <location>
        <begin position="29"/>
        <end position="51"/>
    </location>
</feature>
<sequence length="181" mass="19760">FGQDKKIKSEEKDSVEPSLIYSGIRLSSAITLFSLCFIIIVFLGVWLASIGDEIVISMNWSEALVGTVFLALATSLPELVVSISSLKFGADMAVGNILGANFLDIMVIPACDIFFRQGEFLSYVTPKHTITLILGIILTGIVVIGLIYRSRRSFLKLGWDVIAMLATFVVGGYFLILIMKG</sequence>
<dbReference type="EMBL" id="BARS01034173">
    <property type="protein sequence ID" value="GAG19264.1"/>
    <property type="molecule type" value="Genomic_DNA"/>
</dbReference>
<dbReference type="GO" id="GO:0016020">
    <property type="term" value="C:membrane"/>
    <property type="evidence" value="ECO:0007669"/>
    <property type="project" value="UniProtKB-SubCell"/>
</dbReference>
<dbReference type="InterPro" id="IPR044880">
    <property type="entry name" value="NCX_ion-bd_dom_sf"/>
</dbReference>
<dbReference type="InterPro" id="IPR004837">
    <property type="entry name" value="NaCa_Exmemb"/>
</dbReference>
<evidence type="ECO:0000313" key="7">
    <source>
        <dbReference type="EMBL" id="GAG19264.1"/>
    </source>
</evidence>
<evidence type="ECO:0000256" key="2">
    <source>
        <dbReference type="ARBA" id="ARBA00022692"/>
    </source>
</evidence>
<keyword evidence="4 5" id="KW-0472">Membrane</keyword>
<evidence type="ECO:0000256" key="4">
    <source>
        <dbReference type="ARBA" id="ARBA00023136"/>
    </source>
</evidence>
<dbReference type="GO" id="GO:0055085">
    <property type="term" value="P:transmembrane transport"/>
    <property type="evidence" value="ECO:0007669"/>
    <property type="project" value="InterPro"/>
</dbReference>
<keyword evidence="2 5" id="KW-0812">Transmembrane</keyword>
<evidence type="ECO:0000259" key="6">
    <source>
        <dbReference type="Pfam" id="PF01699"/>
    </source>
</evidence>
<name>X0VLP8_9ZZZZ</name>
<reference evidence="7" key="1">
    <citation type="journal article" date="2014" name="Front. Microbiol.">
        <title>High frequency of phylogenetically diverse reductive dehalogenase-homologous genes in deep subseafloor sedimentary metagenomes.</title>
        <authorList>
            <person name="Kawai M."/>
            <person name="Futagami T."/>
            <person name="Toyoda A."/>
            <person name="Takaki Y."/>
            <person name="Nishi S."/>
            <person name="Hori S."/>
            <person name="Arai W."/>
            <person name="Tsubouchi T."/>
            <person name="Morono Y."/>
            <person name="Uchiyama I."/>
            <person name="Ito T."/>
            <person name="Fujiyama A."/>
            <person name="Inagaki F."/>
            <person name="Takami H."/>
        </authorList>
    </citation>
    <scope>NUCLEOTIDE SEQUENCE</scope>
    <source>
        <strain evidence="7">Expedition CK06-06</strain>
    </source>
</reference>
<feature type="transmembrane region" description="Helical" evidence="5">
    <location>
        <begin position="130"/>
        <end position="148"/>
    </location>
</feature>
<comment type="subcellular location">
    <subcellularLocation>
        <location evidence="1">Membrane</location>
        <topology evidence="1">Multi-pass membrane protein</topology>
    </subcellularLocation>
</comment>
<evidence type="ECO:0000256" key="5">
    <source>
        <dbReference type="SAM" id="Phobius"/>
    </source>
</evidence>
<feature type="transmembrane region" description="Helical" evidence="5">
    <location>
        <begin position="93"/>
        <end position="115"/>
    </location>
</feature>
<feature type="transmembrane region" description="Helical" evidence="5">
    <location>
        <begin position="63"/>
        <end position="81"/>
    </location>
</feature>
<evidence type="ECO:0000256" key="1">
    <source>
        <dbReference type="ARBA" id="ARBA00004141"/>
    </source>
</evidence>
<dbReference type="Pfam" id="PF01699">
    <property type="entry name" value="Na_Ca_ex"/>
    <property type="match status" value="1"/>
</dbReference>
<organism evidence="7">
    <name type="scientific">marine sediment metagenome</name>
    <dbReference type="NCBI Taxonomy" id="412755"/>
    <lineage>
        <taxon>unclassified sequences</taxon>
        <taxon>metagenomes</taxon>
        <taxon>ecological metagenomes</taxon>
    </lineage>
</organism>
<feature type="domain" description="Sodium/calcium exchanger membrane region" evidence="6">
    <location>
        <begin position="29"/>
        <end position="170"/>
    </location>
</feature>
<dbReference type="Gene3D" id="1.20.1420.30">
    <property type="entry name" value="NCX, central ion-binding region"/>
    <property type="match status" value="1"/>
</dbReference>
<feature type="non-terminal residue" evidence="7">
    <location>
        <position position="1"/>
    </location>
</feature>
<accession>X0VLP8</accession>
<comment type="caution">
    <text evidence="7">The sequence shown here is derived from an EMBL/GenBank/DDBJ whole genome shotgun (WGS) entry which is preliminary data.</text>
</comment>
<feature type="transmembrane region" description="Helical" evidence="5">
    <location>
        <begin position="157"/>
        <end position="179"/>
    </location>
</feature>
<proteinExistence type="predicted"/>
<protein>
    <recommendedName>
        <fullName evidence="6">Sodium/calcium exchanger membrane region domain-containing protein</fullName>
    </recommendedName>
</protein>
<evidence type="ECO:0000256" key="3">
    <source>
        <dbReference type="ARBA" id="ARBA00022989"/>
    </source>
</evidence>